<organism evidence="2 3">
    <name type="scientific">Actinomadura madurae</name>
    <dbReference type="NCBI Taxonomy" id="1993"/>
    <lineage>
        <taxon>Bacteria</taxon>
        <taxon>Bacillati</taxon>
        <taxon>Actinomycetota</taxon>
        <taxon>Actinomycetes</taxon>
        <taxon>Streptosporangiales</taxon>
        <taxon>Thermomonosporaceae</taxon>
        <taxon>Actinomadura</taxon>
    </lineage>
</organism>
<accession>A0A1I5M2P2</accession>
<dbReference type="Proteomes" id="UP000183413">
    <property type="component" value="Unassembled WGS sequence"/>
</dbReference>
<dbReference type="InParanoid" id="A0A1I5M2P2"/>
<keyword evidence="1" id="KW-0812">Transmembrane</keyword>
<evidence type="ECO:0000313" key="3">
    <source>
        <dbReference type="Proteomes" id="UP000183413"/>
    </source>
</evidence>
<keyword evidence="1" id="KW-0472">Membrane</keyword>
<name>A0A1I5M2P2_9ACTN</name>
<evidence type="ECO:0000256" key="1">
    <source>
        <dbReference type="SAM" id="Phobius"/>
    </source>
</evidence>
<evidence type="ECO:0000313" key="2">
    <source>
        <dbReference type="EMBL" id="SFP03822.1"/>
    </source>
</evidence>
<dbReference type="AlphaFoldDB" id="A0A1I5M2P2"/>
<feature type="transmembrane region" description="Helical" evidence="1">
    <location>
        <begin position="12"/>
        <end position="31"/>
    </location>
</feature>
<keyword evidence="1" id="KW-1133">Transmembrane helix</keyword>
<proteinExistence type="predicted"/>
<dbReference type="EMBL" id="FOVH01000011">
    <property type="protein sequence ID" value="SFP03822.1"/>
    <property type="molecule type" value="Genomic_DNA"/>
</dbReference>
<keyword evidence="3" id="KW-1185">Reference proteome</keyword>
<sequence>MTTEEHPKTKRWILIRAAISGAIAGGVRAIVDHLLGA</sequence>
<protein>
    <submittedName>
        <fullName evidence="2">Uncharacterized protein</fullName>
    </submittedName>
</protein>
<gene>
    <name evidence="2" type="ORF">SAMN04489713_111136</name>
</gene>
<reference evidence="2 3" key="1">
    <citation type="submission" date="2016-10" db="EMBL/GenBank/DDBJ databases">
        <authorList>
            <person name="de Groot N.N."/>
        </authorList>
    </citation>
    <scope>NUCLEOTIDE SEQUENCE [LARGE SCALE GENOMIC DNA]</scope>
    <source>
        <strain evidence="2 3">DSM 43067</strain>
    </source>
</reference>